<dbReference type="GO" id="GO:0005975">
    <property type="term" value="P:carbohydrate metabolic process"/>
    <property type="evidence" value="ECO:0007669"/>
    <property type="project" value="InterPro"/>
</dbReference>
<dbReference type="Pfam" id="PF22124">
    <property type="entry name" value="Glyco_hydro_95_cat"/>
    <property type="match status" value="1"/>
</dbReference>
<gene>
    <name evidence="2" type="ORF">IAB51_08390</name>
</gene>
<dbReference type="PANTHER" id="PTHR31084:SF0">
    <property type="entry name" value="ALPHA-L-FUCOSIDASE 2"/>
    <property type="match status" value="1"/>
</dbReference>
<dbReference type="InterPro" id="IPR013780">
    <property type="entry name" value="Glyco_hydro_b"/>
</dbReference>
<evidence type="ECO:0000313" key="3">
    <source>
        <dbReference type="Proteomes" id="UP000824002"/>
    </source>
</evidence>
<dbReference type="InterPro" id="IPR012341">
    <property type="entry name" value="6hp_glycosidase-like_sf"/>
</dbReference>
<organism evidence="2 3">
    <name type="scientific">Candidatus Merdivicinus excrementipullorum</name>
    <dbReference type="NCBI Taxonomy" id="2840867"/>
    <lineage>
        <taxon>Bacteria</taxon>
        <taxon>Bacillati</taxon>
        <taxon>Bacillota</taxon>
        <taxon>Clostridia</taxon>
        <taxon>Eubacteriales</taxon>
        <taxon>Oscillospiraceae</taxon>
        <taxon>Oscillospiraceae incertae sedis</taxon>
        <taxon>Candidatus Merdivicinus</taxon>
    </lineage>
</organism>
<name>A0A9D1FNJ1_9FIRM</name>
<dbReference type="Proteomes" id="UP000824002">
    <property type="component" value="Unassembled WGS sequence"/>
</dbReference>
<protein>
    <recommendedName>
        <fullName evidence="1">Glycosyl hydrolase family 95 catalytic domain-containing protein</fullName>
    </recommendedName>
</protein>
<dbReference type="PANTHER" id="PTHR31084">
    <property type="entry name" value="ALPHA-L-FUCOSIDASE 2"/>
    <property type="match status" value="1"/>
</dbReference>
<dbReference type="Gene3D" id="1.50.10.10">
    <property type="match status" value="1"/>
</dbReference>
<feature type="domain" description="Glycosyl hydrolase family 95 catalytic" evidence="1">
    <location>
        <begin position="267"/>
        <end position="512"/>
    </location>
</feature>
<dbReference type="SUPFAM" id="SSF48208">
    <property type="entry name" value="Six-hairpin glycosidases"/>
    <property type="match status" value="1"/>
</dbReference>
<proteinExistence type="predicted"/>
<sequence length="731" mass="82929">MYFRPVEKVQQYEGIFSSFPVKTPTAGEPDGPLFGNGDIGVVAGGTGEALTFWLSKNDFWSSANINQRGERLCGVKCLGTLRICSDALKGASFSARQKIGTADVEIELHTEEKGLHISAYAPYQQSAVVVRLESRKGDIPLKICLEPMEDEAAACSQKTEGNMITAAKEYTGENMEWETKAAAVCRILEWNQAEGVLREGDSLTLAAAVYTNHDAANYLELAEKTVRDVTPETLTQYRSEHLGWWKDFWNTSGISIPSEPDVEKFWYASHYLMACCCKEGKFAPGIFGNWITTNKPNWQGDYHLNYNYQAPWWGVFSSNKVALADPYDQPLMEYIPQARKNAREELGCRGIYSKVGIGPKGLETARMYNQDGTENHEAPYWGQKSNSAYAAVNMVMRFYSTWDKEYARKYALPYLRETADFWEDYLKFEDGRYVIYNDCIHENGYAARGIFDWVDENTPDYSDDFNPILTLGLLRLVFRGLLDISEYLGEDEGRREKWNHILTHLSDFPIQEREGKTVFRYTERGMDWCGGNSLGIQHIFPGGCIGLSSDEKLLKIARDTITVMHRWSDYNAFPTFFTAAARVGYDPEIILSKFKEQFLNHSFPNLFIYYGGGGIECCSAVPSCINEMLFQSHEGILRFFPVWDKRKNASFYQLRGYGAFVVSAELKDGIVGEIDLASEQGRPCTILCPWEPGMVVLEDGKPVPCKIKEIRDGQAYTFETRKNRHYKIASK</sequence>
<accession>A0A9D1FNJ1</accession>
<dbReference type="InterPro" id="IPR008928">
    <property type="entry name" value="6-hairpin_glycosidase_sf"/>
</dbReference>
<dbReference type="GO" id="GO:0004560">
    <property type="term" value="F:alpha-L-fucosidase activity"/>
    <property type="evidence" value="ECO:0007669"/>
    <property type="project" value="TreeGrafter"/>
</dbReference>
<reference evidence="2" key="2">
    <citation type="journal article" date="2021" name="PeerJ">
        <title>Extensive microbial diversity within the chicken gut microbiome revealed by metagenomics and culture.</title>
        <authorList>
            <person name="Gilroy R."/>
            <person name="Ravi A."/>
            <person name="Getino M."/>
            <person name="Pursley I."/>
            <person name="Horton D.L."/>
            <person name="Alikhan N.F."/>
            <person name="Baker D."/>
            <person name="Gharbi K."/>
            <person name="Hall N."/>
            <person name="Watson M."/>
            <person name="Adriaenssens E.M."/>
            <person name="Foster-Nyarko E."/>
            <person name="Jarju S."/>
            <person name="Secka A."/>
            <person name="Antonio M."/>
            <person name="Oren A."/>
            <person name="Chaudhuri R.R."/>
            <person name="La Ragione R."/>
            <person name="Hildebrand F."/>
            <person name="Pallen M.J."/>
        </authorList>
    </citation>
    <scope>NUCLEOTIDE SEQUENCE</scope>
    <source>
        <strain evidence="2">CHK199-13235</strain>
    </source>
</reference>
<evidence type="ECO:0000259" key="1">
    <source>
        <dbReference type="Pfam" id="PF22124"/>
    </source>
</evidence>
<dbReference type="AlphaFoldDB" id="A0A9D1FNJ1"/>
<dbReference type="EMBL" id="DVJP01000054">
    <property type="protein sequence ID" value="HIS76812.1"/>
    <property type="molecule type" value="Genomic_DNA"/>
</dbReference>
<dbReference type="Gene3D" id="2.60.40.1180">
    <property type="entry name" value="Golgi alpha-mannosidase II"/>
    <property type="match status" value="1"/>
</dbReference>
<evidence type="ECO:0000313" key="2">
    <source>
        <dbReference type="EMBL" id="HIS76812.1"/>
    </source>
</evidence>
<comment type="caution">
    <text evidence="2">The sequence shown here is derived from an EMBL/GenBank/DDBJ whole genome shotgun (WGS) entry which is preliminary data.</text>
</comment>
<dbReference type="InterPro" id="IPR054363">
    <property type="entry name" value="GH95_cat"/>
</dbReference>
<reference evidence="2" key="1">
    <citation type="submission" date="2020-10" db="EMBL/GenBank/DDBJ databases">
        <authorList>
            <person name="Gilroy R."/>
        </authorList>
    </citation>
    <scope>NUCLEOTIDE SEQUENCE</scope>
    <source>
        <strain evidence="2">CHK199-13235</strain>
    </source>
</reference>
<dbReference type="Gene3D" id="2.70.98.50">
    <property type="entry name" value="putative glycoside hydrolase family protein from bacillus halodurans"/>
    <property type="match status" value="1"/>
</dbReference>